<keyword evidence="3" id="KW-1185">Reference proteome</keyword>
<accession>A0A0M5JBY9</accession>
<dbReference type="InterPro" id="IPR013830">
    <property type="entry name" value="SGNH_hydro"/>
</dbReference>
<dbReference type="Pfam" id="PF13472">
    <property type="entry name" value="Lipase_GDSL_2"/>
    <property type="match status" value="1"/>
</dbReference>
<proteinExistence type="predicted"/>
<protein>
    <submittedName>
        <fullName evidence="2">GDSL family lipase</fullName>
    </submittedName>
</protein>
<dbReference type="AlphaFoldDB" id="A0A0M5JBY9"/>
<evidence type="ECO:0000313" key="3">
    <source>
        <dbReference type="Proteomes" id="UP000067625"/>
    </source>
</evidence>
<dbReference type="STRING" id="1441095.AM592_12750"/>
<dbReference type="EMBL" id="CP012600">
    <property type="protein sequence ID" value="ALC82357.1"/>
    <property type="molecule type" value="Genomic_DNA"/>
</dbReference>
<dbReference type="PANTHER" id="PTHR30383:SF5">
    <property type="entry name" value="SGNH HYDROLASE-TYPE ESTERASE DOMAIN-CONTAINING PROTEIN"/>
    <property type="match status" value="1"/>
</dbReference>
<dbReference type="Proteomes" id="UP000067625">
    <property type="component" value="Chromosome"/>
</dbReference>
<dbReference type="PANTHER" id="PTHR30383">
    <property type="entry name" value="THIOESTERASE 1/PROTEASE 1/LYSOPHOSPHOLIPASE L1"/>
    <property type="match status" value="1"/>
</dbReference>
<reference evidence="2 3" key="2">
    <citation type="journal article" date="2016" name="Int. J. Syst. Evol. Microbiol.">
        <title>Bacillus gobiensis sp. nov., isolated from a soil sample.</title>
        <authorList>
            <person name="Liu B."/>
            <person name="Liu G.H."/>
            <person name="Cetin S."/>
            <person name="Schumann P."/>
            <person name="Pan Z.Z."/>
            <person name="Chen Q.Q."/>
        </authorList>
    </citation>
    <scope>NUCLEOTIDE SEQUENCE [LARGE SCALE GENOMIC DNA]</scope>
    <source>
        <strain evidence="2 3">FJAT-4402</strain>
    </source>
</reference>
<dbReference type="InterPro" id="IPR036514">
    <property type="entry name" value="SGNH_hydro_sf"/>
</dbReference>
<dbReference type="InterPro" id="IPR051532">
    <property type="entry name" value="Ester_Hydrolysis_Enzymes"/>
</dbReference>
<dbReference type="SUPFAM" id="SSF52266">
    <property type="entry name" value="SGNH hydrolase"/>
    <property type="match status" value="1"/>
</dbReference>
<reference evidence="3" key="1">
    <citation type="submission" date="2015-08" db="EMBL/GenBank/DDBJ databases">
        <title>Genome sequencing project for genomic taxonomy and phylogenomics of Bacillus-like bacteria.</title>
        <authorList>
            <person name="Liu B."/>
            <person name="Wang J."/>
            <person name="Zhu Y."/>
            <person name="Liu G."/>
            <person name="Chen Q."/>
            <person name="Chen Z."/>
            <person name="Lan J."/>
            <person name="Che J."/>
            <person name="Ge C."/>
            <person name="Shi H."/>
            <person name="Pan Z."/>
            <person name="Liu X."/>
        </authorList>
    </citation>
    <scope>NUCLEOTIDE SEQUENCE [LARGE SCALE GENOMIC DNA]</scope>
    <source>
        <strain evidence="3">FJAT-4402</strain>
    </source>
</reference>
<organism evidence="2 3">
    <name type="scientific">Bacillus gobiensis</name>
    <dbReference type="NCBI Taxonomy" id="1441095"/>
    <lineage>
        <taxon>Bacteria</taxon>
        <taxon>Bacillati</taxon>
        <taxon>Bacillota</taxon>
        <taxon>Bacilli</taxon>
        <taxon>Bacillales</taxon>
        <taxon>Bacillaceae</taxon>
        <taxon>Bacillus</taxon>
    </lineage>
</organism>
<dbReference type="Gene3D" id="3.40.50.1110">
    <property type="entry name" value="SGNH hydrolase"/>
    <property type="match status" value="1"/>
</dbReference>
<gene>
    <name evidence="2" type="ORF">AM592_12750</name>
</gene>
<evidence type="ECO:0000313" key="2">
    <source>
        <dbReference type="EMBL" id="ALC82357.1"/>
    </source>
</evidence>
<dbReference type="OrthoDB" id="2513075at2"/>
<dbReference type="PATRIC" id="fig|1441095.3.peg.2796"/>
<sequence length="235" mass="26636">MKIICFGDSLTRGVSYVKGRLRIIKDNYPAYLQELFSREEGFNASVINKGVFNDNSDLLLKRLNKDVIEEHPDYAIVAVGGNDCNFLWNEVAENPDKEHQPIVPLERYLENVKTIVTKLQSAGITPVILTLPPLDPVRYYTFISGNSGISISHWIGRMGGIEHWHGLYNRSLNKLIKELGVSKIDVRSALKKTGELIDFISDDGIHLTSKGYKVLSEEIFLFFQQLSDAKETRHI</sequence>
<feature type="domain" description="SGNH hydrolase-type esterase" evidence="1">
    <location>
        <begin position="5"/>
        <end position="214"/>
    </location>
</feature>
<name>A0A0M5JBY9_9BACI</name>
<dbReference type="GO" id="GO:0004622">
    <property type="term" value="F:phosphatidylcholine lysophospholipase activity"/>
    <property type="evidence" value="ECO:0007669"/>
    <property type="project" value="TreeGrafter"/>
</dbReference>
<evidence type="ECO:0000259" key="1">
    <source>
        <dbReference type="Pfam" id="PF13472"/>
    </source>
</evidence>
<dbReference type="RefSeq" id="WP_053604143.1">
    <property type="nucleotide sequence ID" value="NZ_CP012600.1"/>
</dbReference>